<gene>
    <name evidence="1" type="ORF">ISF6_3156</name>
</gene>
<dbReference type="EMBL" id="BBYR01000045">
    <property type="protein sequence ID" value="GAP37301.1"/>
    <property type="molecule type" value="Genomic_DNA"/>
</dbReference>
<comment type="caution">
    <text evidence="1">The sequence shown here is derived from an EMBL/GenBank/DDBJ whole genome shotgun (WGS) entry which is preliminary data.</text>
</comment>
<dbReference type="InterPro" id="IPR010583">
    <property type="entry name" value="MipA"/>
</dbReference>
<name>A0A0K8P3Y9_PISS1</name>
<dbReference type="AlphaFoldDB" id="A0A0K8P3Y9"/>
<evidence type="ECO:0000313" key="1">
    <source>
        <dbReference type="EMBL" id="GAP37301.1"/>
    </source>
</evidence>
<dbReference type="RefSeq" id="WP_054021246.1">
    <property type="nucleotide sequence ID" value="NZ_BBYR01000045.1"/>
</dbReference>
<keyword evidence="2" id="KW-1185">Reference proteome</keyword>
<organism evidence="1 2">
    <name type="scientific">Piscinibacter sakaiensis</name>
    <name type="common">Ideonella sakaiensis</name>
    <dbReference type="NCBI Taxonomy" id="1547922"/>
    <lineage>
        <taxon>Bacteria</taxon>
        <taxon>Pseudomonadati</taxon>
        <taxon>Pseudomonadota</taxon>
        <taxon>Betaproteobacteria</taxon>
        <taxon>Burkholderiales</taxon>
        <taxon>Sphaerotilaceae</taxon>
        <taxon>Piscinibacter</taxon>
    </lineage>
</organism>
<reference evidence="2" key="1">
    <citation type="submission" date="2015-07" db="EMBL/GenBank/DDBJ databases">
        <title>Discovery of a poly(ethylene terephthalate assimilation.</title>
        <authorList>
            <person name="Yoshida S."/>
            <person name="Hiraga K."/>
            <person name="Takehana T."/>
            <person name="Taniguchi I."/>
            <person name="Yamaji H."/>
            <person name="Maeda Y."/>
            <person name="Toyohara K."/>
            <person name="Miyamoto K."/>
            <person name="Kimura Y."/>
            <person name="Oda K."/>
        </authorList>
    </citation>
    <scope>NUCLEOTIDE SEQUENCE [LARGE SCALE GENOMIC DNA]</scope>
    <source>
        <strain evidence="2">NBRC 110686 / TISTR 2288 / 201-F6</strain>
    </source>
</reference>
<dbReference type="STRING" id="1547922.ISF6_3156"/>
<sequence>MPAPAATQPLWELGIGVAGLRLPHYRGSAQSQAWLLPAPYAVYRGEVLRADRDGLRARLIDHPDVDLDLSLGASAPTRSEDNEARRGMADLKPSLEFGPQLQWRLLRRPGWTLDLRVPVRAAFTLQRDSRYIGWVAAPVLNLDTALPSGWRLGLQAGPLYGDRRQHAYFYDVGAADVRPGRPAYAARGGYAGAKALAAVSRRVGDTWFGAFVRADTLSGAVFADSPLVTQRSGWAAGLAVSWVLATSERRVPSRE</sequence>
<evidence type="ECO:0000313" key="2">
    <source>
        <dbReference type="Proteomes" id="UP000037660"/>
    </source>
</evidence>
<proteinExistence type="predicted"/>
<protein>
    <submittedName>
        <fullName evidence="1">Putative outer membrane protein</fullName>
    </submittedName>
</protein>
<dbReference type="Pfam" id="PF06629">
    <property type="entry name" value="MipA"/>
    <property type="match status" value="1"/>
</dbReference>
<accession>A0A0K8P3Y9</accession>
<dbReference type="Proteomes" id="UP000037660">
    <property type="component" value="Unassembled WGS sequence"/>
</dbReference>
<reference evidence="1 2" key="2">
    <citation type="journal article" date="2016" name="Science">
        <title>A bacterium that degrades and assimilates poly(ethylene terephthalate).</title>
        <authorList>
            <person name="Yoshida S."/>
            <person name="Hiraga K."/>
            <person name="Takehana T."/>
            <person name="Taniguchi I."/>
            <person name="Yamaji H."/>
            <person name="Maeda Y."/>
            <person name="Toyohara K."/>
            <person name="Miyamoto K."/>
            <person name="Kimura Y."/>
            <person name="Oda K."/>
        </authorList>
    </citation>
    <scope>NUCLEOTIDE SEQUENCE [LARGE SCALE GENOMIC DNA]</scope>
    <source>
        <strain evidence="2">NBRC 110686 / TISTR 2288 / 201-F6</strain>
    </source>
</reference>